<dbReference type="OrthoDB" id="9785673at2"/>
<dbReference type="PANTHER" id="PTHR46429">
    <property type="entry name" value="23S RRNA (GUANOSINE-2'-O-)-METHYLTRANSFERASE RLMB"/>
    <property type="match status" value="1"/>
</dbReference>
<dbReference type="GO" id="GO:0005829">
    <property type="term" value="C:cytosol"/>
    <property type="evidence" value="ECO:0007669"/>
    <property type="project" value="TreeGrafter"/>
</dbReference>
<evidence type="ECO:0000256" key="1">
    <source>
        <dbReference type="ARBA" id="ARBA00022603"/>
    </source>
</evidence>
<dbReference type="InterPro" id="IPR029026">
    <property type="entry name" value="tRNA_m1G_MTases_N"/>
</dbReference>
<dbReference type="EMBL" id="FWWZ01000001">
    <property type="protein sequence ID" value="SMC10058.1"/>
    <property type="molecule type" value="Genomic_DNA"/>
</dbReference>
<proteinExistence type="predicted"/>
<dbReference type="GO" id="GO:0032259">
    <property type="term" value="P:methylation"/>
    <property type="evidence" value="ECO:0007669"/>
    <property type="project" value="UniProtKB-KW"/>
</dbReference>
<dbReference type="GO" id="GO:0008173">
    <property type="term" value="F:RNA methyltransferase activity"/>
    <property type="evidence" value="ECO:0007669"/>
    <property type="project" value="InterPro"/>
</dbReference>
<evidence type="ECO:0000259" key="3">
    <source>
        <dbReference type="Pfam" id="PF00588"/>
    </source>
</evidence>
<dbReference type="InterPro" id="IPR004441">
    <property type="entry name" value="rRNA_MeTrfase_TrmH"/>
</dbReference>
<dbReference type="Proteomes" id="UP000192602">
    <property type="component" value="Unassembled WGS sequence"/>
</dbReference>
<keyword evidence="2" id="KW-0808">Transferase</keyword>
<dbReference type="PANTHER" id="PTHR46429:SF1">
    <property type="entry name" value="23S RRNA (GUANOSINE-2'-O-)-METHYLTRANSFERASE RLMB"/>
    <property type="match status" value="1"/>
</dbReference>
<dbReference type="Gene3D" id="3.40.1280.10">
    <property type="match status" value="1"/>
</dbReference>
<keyword evidence="5" id="KW-1185">Reference proteome</keyword>
<protein>
    <submittedName>
        <fullName evidence="4">rRNA methylases</fullName>
    </submittedName>
</protein>
<feature type="domain" description="tRNA/rRNA methyltransferase SpoU type" evidence="3">
    <location>
        <begin position="31"/>
        <end position="172"/>
    </location>
</feature>
<accession>A0A1W1WUR5</accession>
<dbReference type="GO" id="GO:0003723">
    <property type="term" value="F:RNA binding"/>
    <property type="evidence" value="ECO:0007669"/>
    <property type="project" value="InterPro"/>
</dbReference>
<organism evidence="4 5">
    <name type="scientific">Nitratiruptor tergarcus DSM 16512</name>
    <dbReference type="NCBI Taxonomy" id="1069081"/>
    <lineage>
        <taxon>Bacteria</taxon>
        <taxon>Pseudomonadati</taxon>
        <taxon>Campylobacterota</taxon>
        <taxon>Epsilonproteobacteria</taxon>
        <taxon>Nautiliales</taxon>
        <taxon>Nitratiruptoraceae</taxon>
        <taxon>Nitratiruptor</taxon>
    </lineage>
</organism>
<sequence>MKNNDYQLSKQELREIKANRENFHSLPKHPIICVLDNLSNAYNIGVIIRLCEAFKIEKLYVCNKTRNLLLSKKVKKTALGTQKWLDIEHTTDTKKIINDLRNDGYTIIAVELTKKARQYNCIPLNAKVAYVFGNENYGLSQEVINCCDMAAFIPMYGMGNSLNVSTAAGIIIADAVLRLNCI</sequence>
<dbReference type="GO" id="GO:0006396">
    <property type="term" value="P:RNA processing"/>
    <property type="evidence" value="ECO:0007669"/>
    <property type="project" value="InterPro"/>
</dbReference>
<evidence type="ECO:0000313" key="5">
    <source>
        <dbReference type="Proteomes" id="UP000192602"/>
    </source>
</evidence>
<dbReference type="STRING" id="1069081.SAMN05660197_1893"/>
<evidence type="ECO:0000313" key="4">
    <source>
        <dbReference type="EMBL" id="SMC10058.1"/>
    </source>
</evidence>
<dbReference type="InterPro" id="IPR029028">
    <property type="entry name" value="Alpha/beta_knot_MTases"/>
</dbReference>
<dbReference type="InterPro" id="IPR001537">
    <property type="entry name" value="SpoU_MeTrfase"/>
</dbReference>
<gene>
    <name evidence="4" type="ORF">SAMN05660197_1893</name>
</gene>
<evidence type="ECO:0000256" key="2">
    <source>
        <dbReference type="ARBA" id="ARBA00022679"/>
    </source>
</evidence>
<name>A0A1W1WUR5_9BACT</name>
<keyword evidence="1 4" id="KW-0489">Methyltransferase</keyword>
<reference evidence="5" key="1">
    <citation type="submission" date="2017-04" db="EMBL/GenBank/DDBJ databases">
        <authorList>
            <person name="Varghese N."/>
            <person name="Submissions S."/>
        </authorList>
    </citation>
    <scope>NUCLEOTIDE SEQUENCE [LARGE SCALE GENOMIC DNA]</scope>
    <source>
        <strain evidence="5">DSM 16512</strain>
    </source>
</reference>
<dbReference type="AlphaFoldDB" id="A0A1W1WUR5"/>
<dbReference type="Pfam" id="PF00588">
    <property type="entry name" value="SpoU_methylase"/>
    <property type="match status" value="1"/>
</dbReference>
<dbReference type="RefSeq" id="WP_084276436.1">
    <property type="nucleotide sequence ID" value="NZ_AP026671.1"/>
</dbReference>
<dbReference type="SUPFAM" id="SSF75217">
    <property type="entry name" value="alpha/beta knot"/>
    <property type="match status" value="1"/>
</dbReference>